<name>A0ABR8L8P6_9ACTN</name>
<dbReference type="Proteomes" id="UP000653231">
    <property type="component" value="Unassembled WGS sequence"/>
</dbReference>
<evidence type="ECO:0000313" key="3">
    <source>
        <dbReference type="Proteomes" id="UP000653231"/>
    </source>
</evidence>
<dbReference type="InterPro" id="IPR041682">
    <property type="entry name" value="AAA_14"/>
</dbReference>
<evidence type="ECO:0000259" key="1">
    <source>
        <dbReference type="Pfam" id="PF13173"/>
    </source>
</evidence>
<dbReference type="PANTHER" id="PTHR43566">
    <property type="entry name" value="CONSERVED PROTEIN"/>
    <property type="match status" value="1"/>
</dbReference>
<dbReference type="Gene3D" id="3.40.50.300">
    <property type="entry name" value="P-loop containing nucleotide triphosphate hydrolases"/>
    <property type="match status" value="1"/>
</dbReference>
<accession>A0ABR8L8P6</accession>
<proteinExistence type="predicted"/>
<dbReference type="InterPro" id="IPR027417">
    <property type="entry name" value="P-loop_NTPase"/>
</dbReference>
<organism evidence="2 3">
    <name type="scientific">Microbispora bryophytorum subsp. camponoti</name>
    <dbReference type="NCBI Taxonomy" id="1677852"/>
    <lineage>
        <taxon>Bacteria</taxon>
        <taxon>Bacillati</taxon>
        <taxon>Actinomycetota</taxon>
        <taxon>Actinomycetes</taxon>
        <taxon>Streptosporangiales</taxon>
        <taxon>Streptosporangiaceae</taxon>
        <taxon>Microbispora</taxon>
    </lineage>
</organism>
<sequence>MRPLFYEEGPECHPELVKGPSRTPLGRVVPRHAEKPAADALSDTRVVLINGARQSGKSTLVRLLAKERTAEWRSLDTPVVRQTAQEDPAGFVAFPDLMVIDEIQRVPELMLSIKEQVDTGPWPGRFLLTGSARVLGPRKPGRAAS</sequence>
<evidence type="ECO:0000313" key="2">
    <source>
        <dbReference type="EMBL" id="MBD3146042.1"/>
    </source>
</evidence>
<dbReference type="EMBL" id="JACXRZ010000017">
    <property type="protein sequence ID" value="MBD3146042.1"/>
    <property type="molecule type" value="Genomic_DNA"/>
</dbReference>
<comment type="caution">
    <text evidence="2">The sequence shown here is derived from an EMBL/GenBank/DDBJ whole genome shotgun (WGS) entry which is preliminary data.</text>
</comment>
<reference evidence="2 3" key="1">
    <citation type="submission" date="2020-09" db="EMBL/GenBank/DDBJ databases">
        <title>Actinomycete isolated from the Camponotus japonicus Mayr.</title>
        <authorList>
            <person name="Gong X."/>
        </authorList>
    </citation>
    <scope>NUCLEOTIDE SEQUENCE [LARGE SCALE GENOMIC DNA]</scope>
    <source>
        <strain evidence="2 3">2C-HV3</strain>
    </source>
</reference>
<dbReference type="PANTHER" id="PTHR43566:SF2">
    <property type="entry name" value="DUF4143 DOMAIN-CONTAINING PROTEIN"/>
    <property type="match status" value="1"/>
</dbReference>
<keyword evidence="3" id="KW-1185">Reference proteome</keyword>
<dbReference type="SUPFAM" id="SSF52540">
    <property type="entry name" value="P-loop containing nucleoside triphosphate hydrolases"/>
    <property type="match status" value="1"/>
</dbReference>
<protein>
    <submittedName>
        <fullName evidence="2">AAA family ATPase</fullName>
    </submittedName>
</protein>
<dbReference type="Pfam" id="PF13173">
    <property type="entry name" value="AAA_14"/>
    <property type="match status" value="1"/>
</dbReference>
<feature type="domain" description="AAA" evidence="1">
    <location>
        <begin position="44"/>
        <end position="134"/>
    </location>
</feature>
<gene>
    <name evidence="2" type="ORF">IEQ31_23045</name>
</gene>